<reference evidence="2" key="1">
    <citation type="submission" date="2015-04" db="UniProtKB">
        <authorList>
            <consortium name="EnsemblPlants"/>
        </authorList>
    </citation>
    <scope>IDENTIFICATION</scope>
</reference>
<dbReference type="eggNOG" id="ENOG502R3P4">
    <property type="taxonomic scope" value="Eukaryota"/>
</dbReference>
<dbReference type="HOGENOM" id="CLU_088738_0_0_1"/>
<sequence length="230" mass="25719">MSNNASKGVAPMSGSEYSSSDSEATLDDIPPIVIDADLEEEENMSDMSSMLNLQGPDKLGNNQPLDIVPLNSIPFRQEVAFHQKVDSSKEEVPVPQWMKQLDNYKDGDWTVFLQIRDDGHKDWFYYHQKYKKQLRSRSDVKLFLKTTLINGTDMFKGQKLQKKRTMDSYGEGSGTEACVVLSPIILKSGGSKSNKGEKKNTSSSKKSKKALSNGDYPVMPKKLTLSHGFV</sequence>
<keyword evidence="3" id="KW-1185">Reference proteome</keyword>
<dbReference type="EnsemblPlants" id="OMERI04G15050.1">
    <property type="protein sequence ID" value="OMERI04G15050.1"/>
    <property type="gene ID" value="OMERI04G15050"/>
</dbReference>
<feature type="region of interest" description="Disordered" evidence="1">
    <location>
        <begin position="190"/>
        <end position="230"/>
    </location>
</feature>
<feature type="compositionally biased region" description="Low complexity" evidence="1">
    <location>
        <begin position="13"/>
        <end position="22"/>
    </location>
</feature>
<dbReference type="Proteomes" id="UP000008021">
    <property type="component" value="Chromosome 4"/>
</dbReference>
<feature type="region of interest" description="Disordered" evidence="1">
    <location>
        <begin position="1"/>
        <end position="32"/>
    </location>
</feature>
<dbReference type="Gramene" id="OMERI04G15050.1">
    <property type="protein sequence ID" value="OMERI04G15050.1"/>
    <property type="gene ID" value="OMERI04G15050"/>
</dbReference>
<accession>A0A0E0DFV7</accession>
<evidence type="ECO:0000256" key="1">
    <source>
        <dbReference type="SAM" id="MobiDB-lite"/>
    </source>
</evidence>
<reference evidence="2" key="2">
    <citation type="submission" date="2018-05" db="EMBL/GenBank/DDBJ databases">
        <title>OmerRS3 (Oryza meridionalis Reference Sequence Version 3).</title>
        <authorList>
            <person name="Zhang J."/>
            <person name="Kudrna D."/>
            <person name="Lee S."/>
            <person name="Talag J."/>
            <person name="Welchert J."/>
            <person name="Wing R.A."/>
        </authorList>
    </citation>
    <scope>NUCLEOTIDE SEQUENCE [LARGE SCALE GENOMIC DNA]</scope>
    <source>
        <strain evidence="2">cv. OR44</strain>
    </source>
</reference>
<evidence type="ECO:0000313" key="3">
    <source>
        <dbReference type="Proteomes" id="UP000008021"/>
    </source>
</evidence>
<protein>
    <recommendedName>
        <fullName evidence="4">MBD domain-containing protein</fullName>
    </recommendedName>
</protein>
<evidence type="ECO:0000313" key="2">
    <source>
        <dbReference type="EnsemblPlants" id="OMERI04G15050.1"/>
    </source>
</evidence>
<organism evidence="2">
    <name type="scientific">Oryza meridionalis</name>
    <dbReference type="NCBI Taxonomy" id="40149"/>
    <lineage>
        <taxon>Eukaryota</taxon>
        <taxon>Viridiplantae</taxon>
        <taxon>Streptophyta</taxon>
        <taxon>Embryophyta</taxon>
        <taxon>Tracheophyta</taxon>
        <taxon>Spermatophyta</taxon>
        <taxon>Magnoliopsida</taxon>
        <taxon>Liliopsida</taxon>
        <taxon>Poales</taxon>
        <taxon>Poaceae</taxon>
        <taxon>BOP clade</taxon>
        <taxon>Oryzoideae</taxon>
        <taxon>Oryzeae</taxon>
        <taxon>Oryzinae</taxon>
        <taxon>Oryza</taxon>
    </lineage>
</organism>
<proteinExistence type="predicted"/>
<dbReference type="AlphaFoldDB" id="A0A0E0DFV7"/>
<evidence type="ECO:0008006" key="4">
    <source>
        <dbReference type="Google" id="ProtNLM"/>
    </source>
</evidence>
<name>A0A0E0DFV7_9ORYZ</name>